<evidence type="ECO:0008006" key="3">
    <source>
        <dbReference type="Google" id="ProtNLM"/>
    </source>
</evidence>
<accession>A0ABT5QXM1</accession>
<protein>
    <recommendedName>
        <fullName evidence="3">Sel1 repeat family protein</fullName>
    </recommendedName>
</protein>
<keyword evidence="2" id="KW-1185">Reference proteome</keyword>
<dbReference type="Proteomes" id="UP001149400">
    <property type="component" value="Unassembled WGS sequence"/>
</dbReference>
<sequence>MKMHLHRYTFHSLRALLILAVNLLWALPTLATTLTAEQAYQKGKILHFQDRFEEAEPYLLQAGESGNAAAYYLVATSDSYNRFSMSSQEFEYRTKAAENGHLLAMLGLIGDRSKASSSQKKMWRKRFLNALGPQIEERNPFAMVLKSRLYFKEDSISMYVESLKNAAYAGYPRAQWEIARRFESGEGWFFLPGSREKEVAKLYEASARGGYHDAIWYIGATMIEKGEIDAGIRYLQPIFSSGNTSILSTYSSLITNIFPDDHPTWKYKDPLTGTAYLKAIKESMSEESNNGANKQFYEWAKELLTTEEIQQVDQLTDEYLSTHTVYKQDGLDEYEYTVDNLHTAIERWGGNAIE</sequence>
<evidence type="ECO:0000313" key="2">
    <source>
        <dbReference type="Proteomes" id="UP001149400"/>
    </source>
</evidence>
<proteinExistence type="predicted"/>
<organism evidence="1 2">
    <name type="scientific">Enterovibrio gelatinilyticus</name>
    <dbReference type="NCBI Taxonomy" id="2899819"/>
    <lineage>
        <taxon>Bacteria</taxon>
        <taxon>Pseudomonadati</taxon>
        <taxon>Pseudomonadota</taxon>
        <taxon>Gammaproteobacteria</taxon>
        <taxon>Vibrionales</taxon>
        <taxon>Vibrionaceae</taxon>
        <taxon>Enterovibrio</taxon>
    </lineage>
</organism>
<evidence type="ECO:0000313" key="1">
    <source>
        <dbReference type="EMBL" id="MDD1792767.1"/>
    </source>
</evidence>
<name>A0ABT5QXM1_9GAMM</name>
<dbReference type="InterPro" id="IPR011990">
    <property type="entry name" value="TPR-like_helical_dom_sf"/>
</dbReference>
<comment type="caution">
    <text evidence="1">The sequence shown here is derived from an EMBL/GenBank/DDBJ whole genome shotgun (WGS) entry which is preliminary data.</text>
</comment>
<reference evidence="1" key="1">
    <citation type="submission" date="2021-12" db="EMBL/GenBank/DDBJ databases">
        <title>Enterovibrio ZSDZ35 sp. nov. and Enterovibrio ZSDZ42 sp. nov., isolated from coastal seawater in Qingdao.</title>
        <authorList>
            <person name="Zhang P."/>
        </authorList>
    </citation>
    <scope>NUCLEOTIDE SEQUENCE</scope>
    <source>
        <strain evidence="1">ZSDZ42</strain>
    </source>
</reference>
<dbReference type="EMBL" id="JAJUBC010000005">
    <property type="protein sequence ID" value="MDD1792767.1"/>
    <property type="molecule type" value="Genomic_DNA"/>
</dbReference>
<dbReference type="SUPFAM" id="SSF81901">
    <property type="entry name" value="HCP-like"/>
    <property type="match status" value="1"/>
</dbReference>
<dbReference type="Gene3D" id="1.25.40.10">
    <property type="entry name" value="Tetratricopeptide repeat domain"/>
    <property type="match status" value="1"/>
</dbReference>
<gene>
    <name evidence="1" type="ORF">LRP50_06485</name>
</gene>
<dbReference type="RefSeq" id="WP_274163649.1">
    <property type="nucleotide sequence ID" value="NZ_JAJUBC010000005.1"/>
</dbReference>